<evidence type="ECO:0000256" key="9">
    <source>
        <dbReference type="PROSITE-ProRule" id="PRU01240"/>
    </source>
</evidence>
<dbReference type="CDD" id="cd07474">
    <property type="entry name" value="Peptidases_S8_subtilisin_Vpr-like"/>
    <property type="match status" value="1"/>
</dbReference>
<feature type="chain" id="PRO_5038948125" evidence="11">
    <location>
        <begin position="20"/>
        <end position="767"/>
    </location>
</feature>
<dbReference type="Proteomes" id="UP000281498">
    <property type="component" value="Unassembled WGS sequence"/>
</dbReference>
<accession>A0A3A9KKV5</accession>
<dbReference type="GO" id="GO:0004252">
    <property type="term" value="F:serine-type endopeptidase activity"/>
    <property type="evidence" value="ECO:0007669"/>
    <property type="project" value="UniProtKB-UniRule"/>
</dbReference>
<evidence type="ECO:0000256" key="1">
    <source>
        <dbReference type="ARBA" id="ARBA00011073"/>
    </source>
</evidence>
<feature type="active site" description="Charge relay system" evidence="8 9">
    <location>
        <position position="167"/>
    </location>
</feature>
<dbReference type="InterPro" id="IPR036852">
    <property type="entry name" value="Peptidase_S8/S53_dom_sf"/>
</dbReference>
<keyword evidence="5 11" id="KW-0732">Signal</keyword>
<dbReference type="Gene3D" id="3.40.50.200">
    <property type="entry name" value="Peptidase S8/S53 domain"/>
    <property type="match status" value="1"/>
</dbReference>
<evidence type="ECO:0000313" key="15">
    <source>
        <dbReference type="Proteomes" id="UP000281498"/>
    </source>
</evidence>
<keyword evidence="7 9" id="KW-0720">Serine protease</keyword>
<feature type="active site" description="Charge relay system" evidence="8 9">
    <location>
        <position position="500"/>
    </location>
</feature>
<dbReference type="Pfam" id="PF02225">
    <property type="entry name" value="PA"/>
    <property type="match status" value="1"/>
</dbReference>
<evidence type="ECO:0000259" key="12">
    <source>
        <dbReference type="Pfam" id="PF00082"/>
    </source>
</evidence>
<dbReference type="CDD" id="cd02133">
    <property type="entry name" value="PA_C5a_like"/>
    <property type="match status" value="1"/>
</dbReference>
<dbReference type="InterPro" id="IPR023827">
    <property type="entry name" value="Peptidase_S8_Asp-AS"/>
</dbReference>
<reference evidence="14 15" key="1">
    <citation type="submission" date="2017-10" db="EMBL/GenBank/DDBJ databases">
        <title>Bacillus sp. nov., a halophilic bacterium isolated from a Keqin Lake.</title>
        <authorList>
            <person name="Wang H."/>
        </authorList>
    </citation>
    <scope>NUCLEOTIDE SEQUENCE [LARGE SCALE GENOMIC DNA]</scope>
    <source>
        <strain evidence="14 15">KCTC 13187</strain>
    </source>
</reference>
<sequence length="767" mass="84986">MKKLLSYLAVFFISLAAFTFHTPESGAINTRSDDNQIQTEENTFFPQRPDISEETGGRSSGSKVFIIEARDDAATLAEVLEENFEEVKIRKMFSTIYNGFSMEVPEQYVQELEQLDGVARMDEVALYEPYVDESVPFIGGTSGEVNNILTRGNDELTGEGVKVAIIDTGIDYEHPDLKKSYHGGFDVVDQDDDPMETKKEQGMPTLHGTHVAGIISANGKFKGVAPGAEIYAYRALGPTGMGTTEQVIESIEKAVEDGADVINLSLGNTVNGPDWPTSMALDKAVEAGVVAVTSNGNSGPNLWTVGSPGTSSKAISVGASTPPMLIPYLIRDGDRDKEIQVQPMQKAEPWKLKRGYPFIDVGLGREEDYENVDADDKFILAKRGVTSFTLKAKLAKEKGARGLIVYNHQPGEFAGMLEEEVDLPVVSVSKEDGESLTKEIESSPNEHIRTIYRKEEDQIAPFSSRGPVTYTWDVKPDLVAPGVAIGSTVPNGYMDLNGTSMSSPHVAGAVALLLQKYPDWSPEQVKAALMNTAKVLKEEDGEPIAPHIQGTGRIQLDKALAVETLVYPGQISFGKWLRTDRRLEKTVPLTIENVSDERKKYSIKPPFEVPDGIQWKVPFSVYLDPGEKETVDVEIDVFPSVFDEGMYHDRIRVESGSDVTEIPYLFFVEEPDYPRLMSFMFEHAAEPNIYHYEVYLPGGAEELGIALYDPDTFQFITYIDVEKDIHRGMFEEDLLIEDLPEGLYKALIFAKKEDQEDTIEQTLYIGE</sequence>
<dbReference type="InterPro" id="IPR050131">
    <property type="entry name" value="Peptidase_S8_subtilisin-like"/>
</dbReference>
<dbReference type="PROSITE" id="PS00138">
    <property type="entry name" value="SUBTILASE_SER"/>
    <property type="match status" value="1"/>
</dbReference>
<feature type="domain" description="Peptidase S8/S53" evidence="12">
    <location>
        <begin position="158"/>
        <end position="552"/>
    </location>
</feature>
<feature type="active site" description="Charge relay system" evidence="8 9">
    <location>
        <position position="207"/>
    </location>
</feature>
<dbReference type="Pfam" id="PF00082">
    <property type="entry name" value="Peptidase_S8"/>
    <property type="match status" value="1"/>
</dbReference>
<dbReference type="GO" id="GO:0006508">
    <property type="term" value="P:proteolysis"/>
    <property type="evidence" value="ECO:0007669"/>
    <property type="project" value="UniProtKB-KW"/>
</dbReference>
<evidence type="ECO:0000259" key="13">
    <source>
        <dbReference type="Pfam" id="PF02225"/>
    </source>
</evidence>
<comment type="caution">
    <text evidence="14">The sequence shown here is derived from an EMBL/GenBank/DDBJ whole genome shotgun (WGS) entry which is preliminary data.</text>
</comment>
<dbReference type="InterPro" id="IPR034213">
    <property type="entry name" value="S8_Vpr-like"/>
</dbReference>
<dbReference type="InterPro" id="IPR003137">
    <property type="entry name" value="PA_domain"/>
</dbReference>
<keyword evidence="3" id="KW-0964">Secreted</keyword>
<evidence type="ECO:0000256" key="3">
    <source>
        <dbReference type="ARBA" id="ARBA00022525"/>
    </source>
</evidence>
<dbReference type="InterPro" id="IPR015500">
    <property type="entry name" value="Peptidase_S8_subtilisin-rel"/>
</dbReference>
<dbReference type="InterPro" id="IPR022398">
    <property type="entry name" value="Peptidase_S8_His-AS"/>
</dbReference>
<keyword evidence="6 9" id="KW-0378">Hydrolase</keyword>
<gene>
    <name evidence="14" type="ORF">CR203_05715</name>
</gene>
<evidence type="ECO:0000256" key="2">
    <source>
        <dbReference type="ARBA" id="ARBA00022512"/>
    </source>
</evidence>
<evidence type="ECO:0000256" key="6">
    <source>
        <dbReference type="ARBA" id="ARBA00022801"/>
    </source>
</evidence>
<evidence type="ECO:0000256" key="10">
    <source>
        <dbReference type="RuleBase" id="RU003355"/>
    </source>
</evidence>
<proteinExistence type="inferred from homology"/>
<dbReference type="PANTHER" id="PTHR43806">
    <property type="entry name" value="PEPTIDASE S8"/>
    <property type="match status" value="1"/>
</dbReference>
<feature type="domain" description="PA" evidence="13">
    <location>
        <begin position="366"/>
        <end position="436"/>
    </location>
</feature>
<dbReference type="SUPFAM" id="SSF52743">
    <property type="entry name" value="Subtilisin-like"/>
    <property type="match status" value="1"/>
</dbReference>
<dbReference type="PROSITE" id="PS00137">
    <property type="entry name" value="SUBTILASE_HIS"/>
    <property type="match status" value="1"/>
</dbReference>
<dbReference type="PROSITE" id="PS00136">
    <property type="entry name" value="SUBTILASE_ASP"/>
    <property type="match status" value="1"/>
</dbReference>
<evidence type="ECO:0000256" key="4">
    <source>
        <dbReference type="ARBA" id="ARBA00022670"/>
    </source>
</evidence>
<evidence type="ECO:0000313" key="14">
    <source>
        <dbReference type="EMBL" id="RKL68445.1"/>
    </source>
</evidence>
<keyword evidence="2" id="KW-0134">Cell wall</keyword>
<keyword evidence="4 9" id="KW-0645">Protease</keyword>
<protein>
    <submittedName>
        <fullName evidence="14">Peptidase S8</fullName>
    </submittedName>
</protein>
<evidence type="ECO:0000256" key="5">
    <source>
        <dbReference type="ARBA" id="ARBA00022729"/>
    </source>
</evidence>
<evidence type="ECO:0000256" key="7">
    <source>
        <dbReference type="ARBA" id="ARBA00022825"/>
    </source>
</evidence>
<organism evidence="14 15">
    <name type="scientific">Salipaludibacillus neizhouensis</name>
    <dbReference type="NCBI Taxonomy" id="885475"/>
    <lineage>
        <taxon>Bacteria</taxon>
        <taxon>Bacillati</taxon>
        <taxon>Bacillota</taxon>
        <taxon>Bacilli</taxon>
        <taxon>Bacillales</taxon>
        <taxon>Bacillaceae</taxon>
    </lineage>
</organism>
<dbReference type="Gene3D" id="3.50.30.30">
    <property type="match status" value="1"/>
</dbReference>
<keyword evidence="15" id="KW-1185">Reference proteome</keyword>
<dbReference type="InterPro" id="IPR023828">
    <property type="entry name" value="Peptidase_S8_Ser-AS"/>
</dbReference>
<dbReference type="PRINTS" id="PR00723">
    <property type="entry name" value="SUBTILISIN"/>
</dbReference>
<dbReference type="InterPro" id="IPR046450">
    <property type="entry name" value="PA_dom_sf"/>
</dbReference>
<name>A0A3A9KKV5_9BACI</name>
<feature type="signal peptide" evidence="11">
    <location>
        <begin position="1"/>
        <end position="19"/>
    </location>
</feature>
<dbReference type="OrthoDB" id="9798386at2"/>
<dbReference type="PANTHER" id="PTHR43806:SF65">
    <property type="entry name" value="SERINE PROTEASE APRX"/>
    <property type="match status" value="1"/>
</dbReference>
<dbReference type="AlphaFoldDB" id="A0A3A9KKV5"/>
<dbReference type="PROSITE" id="PS51892">
    <property type="entry name" value="SUBTILASE"/>
    <property type="match status" value="1"/>
</dbReference>
<dbReference type="InterPro" id="IPR000209">
    <property type="entry name" value="Peptidase_S8/S53_dom"/>
</dbReference>
<evidence type="ECO:0000256" key="8">
    <source>
        <dbReference type="PIRSR" id="PIRSR615500-1"/>
    </source>
</evidence>
<comment type="similarity">
    <text evidence="1 9 10">Belongs to the peptidase S8 family.</text>
</comment>
<evidence type="ECO:0000256" key="11">
    <source>
        <dbReference type="SAM" id="SignalP"/>
    </source>
</evidence>
<dbReference type="EMBL" id="PDOE01000002">
    <property type="protein sequence ID" value="RKL68445.1"/>
    <property type="molecule type" value="Genomic_DNA"/>
</dbReference>
<dbReference type="SUPFAM" id="SSF52025">
    <property type="entry name" value="PA domain"/>
    <property type="match status" value="1"/>
</dbReference>